<dbReference type="AlphaFoldDB" id="D5ZNP6"/>
<gene>
    <name evidence="2" type="ORF">SSFG_07412</name>
</gene>
<organism evidence="2 3">
    <name type="scientific">Streptomyces viridosporus (strain ATCC 14672 / DSM 40746 / JCM 4963 / KCTC 9882 / NRRL B-12104 / FH 1290)</name>
    <name type="common">Streptomyces ghanaensis</name>
    <dbReference type="NCBI Taxonomy" id="566461"/>
    <lineage>
        <taxon>Bacteria</taxon>
        <taxon>Bacillati</taxon>
        <taxon>Actinomycetota</taxon>
        <taxon>Actinomycetes</taxon>
        <taxon>Kitasatosporales</taxon>
        <taxon>Streptomycetaceae</taxon>
        <taxon>Streptomyces</taxon>
    </lineage>
</organism>
<feature type="signal peptide" evidence="1">
    <location>
        <begin position="1"/>
        <end position="30"/>
    </location>
</feature>
<proteinExistence type="predicted"/>
<reference evidence="3" key="1">
    <citation type="submission" date="2008-12" db="EMBL/GenBank/DDBJ databases">
        <title>Annotation of Streptomyces ghanaensis ATCC 14672.</title>
        <authorList>
            <consortium name="The Broad Institute Genome Sequencing Platform"/>
            <consortium name="Broad Institute Microbial Sequencing Center"/>
            <person name="Fischbach M."/>
            <person name="Ward D."/>
            <person name="Young S."/>
            <person name="Kodira C.D."/>
            <person name="Zeng Q."/>
            <person name="Koehrsen M."/>
            <person name="Godfrey P."/>
            <person name="Alvarado L."/>
            <person name="Berlin A.M."/>
            <person name="Borenstein D."/>
            <person name="Chen Z."/>
            <person name="Engels R."/>
            <person name="Freedman E."/>
            <person name="Gellesch M."/>
            <person name="Goldberg J."/>
            <person name="Griggs A."/>
            <person name="Gujja S."/>
            <person name="Heiman D.I."/>
            <person name="Hepburn T.A."/>
            <person name="Howarth C."/>
            <person name="Jen D."/>
            <person name="Larson L."/>
            <person name="Lewis B."/>
            <person name="Mehta T."/>
            <person name="Park D."/>
            <person name="Pearson M."/>
            <person name="Roberts A."/>
            <person name="Saif S."/>
            <person name="Shea T.D."/>
            <person name="Shenoy N."/>
            <person name="Sisk P."/>
            <person name="Stolte C."/>
            <person name="Sykes S.N."/>
            <person name="Walk T."/>
            <person name="White J."/>
            <person name="Yandava C."/>
            <person name="Straight P."/>
            <person name="Clardy J."/>
            <person name="Hung D."/>
            <person name="Kolter R."/>
            <person name="Mekalanos J."/>
            <person name="Walker S."/>
            <person name="Walsh C.T."/>
            <person name="Wieland B.L.C."/>
            <person name="Ilzarbe M."/>
            <person name="Galagan J."/>
            <person name="Nusbaum C."/>
            <person name="Birren B."/>
        </authorList>
    </citation>
    <scope>NUCLEOTIDE SEQUENCE [LARGE SCALE GENOMIC DNA]</scope>
    <source>
        <strain evidence="3">ATCC 14672 / DSM 40746 / JCM 4963 / KCTC 9882 / NRRL B-12104 / FH 1290</strain>
    </source>
</reference>
<evidence type="ECO:0000256" key="1">
    <source>
        <dbReference type="SAM" id="SignalP"/>
    </source>
</evidence>
<evidence type="ECO:0000313" key="2">
    <source>
        <dbReference type="EMBL" id="EFE72177.2"/>
    </source>
</evidence>
<dbReference type="Proteomes" id="UP000003824">
    <property type="component" value="Unassembled WGS sequence"/>
</dbReference>
<accession>D5ZNP6</accession>
<sequence>MSKNRSVITLAVLAVAGLAVSAVTATPAYAASCNTSQAIAAETIAGNFSTVDRAYNGTQDGLVSRTDLEIVAQGSGYPNYLRNSARVLLEGDFFRQIDTAAQGGRADGLLSVGDLNAACG</sequence>
<protein>
    <submittedName>
        <fullName evidence="2">Predicted protein</fullName>
    </submittedName>
</protein>
<keyword evidence="1" id="KW-0732">Signal</keyword>
<evidence type="ECO:0000313" key="3">
    <source>
        <dbReference type="Proteomes" id="UP000003824"/>
    </source>
</evidence>
<dbReference type="EMBL" id="DS999641">
    <property type="protein sequence ID" value="EFE72177.2"/>
    <property type="molecule type" value="Genomic_DNA"/>
</dbReference>
<feature type="chain" id="PRO_5003080192" evidence="1">
    <location>
        <begin position="31"/>
        <end position="120"/>
    </location>
</feature>
<name>D5ZNP6_STRV1</name>